<evidence type="ECO:0000256" key="1">
    <source>
        <dbReference type="SAM" id="Phobius"/>
    </source>
</evidence>
<accession>A0A1I8G6Q2</accession>
<proteinExistence type="predicted"/>
<name>A0A1I8G6Q2_9PLAT</name>
<dbReference type="WBParaSite" id="maker-uti_cns_0001038-snap-gene-1.15-mRNA-1">
    <property type="protein sequence ID" value="maker-uti_cns_0001038-snap-gene-1.15-mRNA-1"/>
    <property type="gene ID" value="maker-uti_cns_0001038-snap-gene-1.15"/>
</dbReference>
<keyword evidence="1" id="KW-0812">Transmembrane</keyword>
<organism evidence="2 3">
    <name type="scientific">Macrostomum lignano</name>
    <dbReference type="NCBI Taxonomy" id="282301"/>
    <lineage>
        <taxon>Eukaryota</taxon>
        <taxon>Metazoa</taxon>
        <taxon>Spiralia</taxon>
        <taxon>Lophotrochozoa</taxon>
        <taxon>Platyhelminthes</taxon>
        <taxon>Rhabditophora</taxon>
        <taxon>Macrostomorpha</taxon>
        <taxon>Macrostomida</taxon>
        <taxon>Macrostomidae</taxon>
        <taxon>Macrostomum</taxon>
    </lineage>
</organism>
<protein>
    <submittedName>
        <fullName evidence="3">DUF305 domain-containing protein</fullName>
    </submittedName>
</protein>
<reference evidence="3" key="1">
    <citation type="submission" date="2016-11" db="UniProtKB">
        <authorList>
            <consortium name="WormBaseParasite"/>
        </authorList>
    </citation>
    <scope>IDENTIFICATION</scope>
</reference>
<keyword evidence="1" id="KW-0472">Membrane</keyword>
<keyword evidence="1" id="KW-1133">Transmembrane helix</keyword>
<dbReference type="AlphaFoldDB" id="A0A1I8G6Q2"/>
<feature type="transmembrane region" description="Helical" evidence="1">
    <location>
        <begin position="72"/>
        <end position="93"/>
    </location>
</feature>
<keyword evidence="2" id="KW-1185">Reference proteome</keyword>
<dbReference type="Proteomes" id="UP000095280">
    <property type="component" value="Unplaced"/>
</dbReference>
<feature type="transmembrane region" description="Helical" evidence="1">
    <location>
        <begin position="46"/>
        <end position="66"/>
    </location>
</feature>
<evidence type="ECO:0000313" key="3">
    <source>
        <dbReference type="WBParaSite" id="maker-uti_cns_0001038-snap-gene-1.15-mRNA-1"/>
    </source>
</evidence>
<sequence>MHLSGVTVKYIAIGSYGALIVLSVVSLTSSAITLAIKLSSTNAEELFMTFINLANLAMGILAILSVLYNWRIALKIMVCLLACAMFVALLYLISTTTRGVQLKYDGNRIKERIITTAVMESEARATASSFFAEDLKEARKNHLEYEALCIGAPTLRIMSPADAA</sequence>
<evidence type="ECO:0000313" key="2">
    <source>
        <dbReference type="Proteomes" id="UP000095280"/>
    </source>
</evidence>
<feature type="transmembrane region" description="Helical" evidence="1">
    <location>
        <begin position="12"/>
        <end position="34"/>
    </location>
</feature>